<dbReference type="Gene3D" id="3.40.50.1360">
    <property type="match status" value="1"/>
</dbReference>
<dbReference type="OrthoDB" id="60984at2759"/>
<dbReference type="Proteomes" id="UP000275408">
    <property type="component" value="Unassembled WGS sequence"/>
</dbReference>
<feature type="domain" description="Glucose-6-phosphate dehydrogenase C-terminal" evidence="8">
    <location>
        <begin position="235"/>
        <end position="518"/>
    </location>
</feature>
<feature type="chain" id="PRO_5018178242" description="Glucose-6-phosphate 1-dehydrogenase" evidence="5">
    <location>
        <begin position="28"/>
        <end position="1003"/>
    </location>
</feature>
<dbReference type="PANTHER" id="PTHR23429:SF7">
    <property type="entry name" value="GDH_6PGL ENDOPLASMIC BIFUNCTIONAL PROTEIN"/>
    <property type="match status" value="1"/>
</dbReference>
<dbReference type="AlphaFoldDB" id="A0A3M6UAS4"/>
<evidence type="ECO:0000313" key="10">
    <source>
        <dbReference type="Proteomes" id="UP000275408"/>
    </source>
</evidence>
<evidence type="ECO:0000256" key="3">
    <source>
        <dbReference type="ARBA" id="ARBA00022857"/>
    </source>
</evidence>
<dbReference type="CDD" id="cd01400">
    <property type="entry name" value="6PGL"/>
    <property type="match status" value="1"/>
</dbReference>
<dbReference type="PANTHER" id="PTHR23429">
    <property type="entry name" value="GLUCOSE-6-PHOSPHATE 1-DEHYDROGENASE G6PD"/>
    <property type="match status" value="1"/>
</dbReference>
<dbReference type="InterPro" id="IPR001282">
    <property type="entry name" value="G6P_DH"/>
</dbReference>
<evidence type="ECO:0000256" key="5">
    <source>
        <dbReference type="SAM" id="SignalP"/>
    </source>
</evidence>
<dbReference type="STRING" id="46731.A0A3M6UAS4"/>
<dbReference type="NCBIfam" id="TIGR01198">
    <property type="entry name" value="pgl"/>
    <property type="match status" value="1"/>
</dbReference>
<evidence type="ECO:0008006" key="11">
    <source>
        <dbReference type="Google" id="ProtNLM"/>
    </source>
</evidence>
<name>A0A3M6UAS4_POCDA</name>
<keyword evidence="10" id="KW-1185">Reference proteome</keyword>
<dbReference type="GO" id="GO:0004345">
    <property type="term" value="F:glucose-6-phosphate dehydrogenase activity"/>
    <property type="evidence" value="ECO:0007669"/>
    <property type="project" value="InterPro"/>
</dbReference>
<dbReference type="Pfam" id="PF00479">
    <property type="entry name" value="G6PD_N"/>
    <property type="match status" value="1"/>
</dbReference>
<dbReference type="GO" id="GO:0050661">
    <property type="term" value="F:NADP binding"/>
    <property type="evidence" value="ECO:0007669"/>
    <property type="project" value="InterPro"/>
</dbReference>
<sequence>MVPNRFNLYALARLLMVLLYSGRQISADDSQQSQHLPRNVTNIVLIGATGDLAKRYLWQGFFSLFIKESNERSTVRVYPTARESVESGQKKIDDILKASLKCPESKTLNWCLEKKKVFVDQSVKEYHRLKNDQDFISLCQIMGDDIAAGERERGLIFYLSVPPFAYTQIAKRIDSFCRRAEDKHGWIRIVLEKPFGSDLASAQELARSLSNYFDEKEIYRIDHYLGKIGVAQILEFRYSNRNLYKDLWNSDHIERVEIVLKEKNDCEGRTSFYDHYGVIRDVMQNHMTELLTLVAMELPDSLNDRISIMQNKVRLLKEIKAMDRWSGVIGQYKDYNTHYGQENKKDDNSNTPTFAAVSMFINNARWDGVPFILVSGKQLDERTAYVRMVFKDNVHKVQSGASYDNNCDIRQLVFNIQGEKLTKPGILLSGFLPKPKSFNPLSSVAITKDQLFGCSANSFNAFIFNKSADAYTTLISAVYHEQKNLFVGMEDLISSWKVWSYFLDTLKRELPRQYDQKSLDVLNFVTSGERLEFSSNNDDGKFPWHHSHVWLVDERCVPLNNQESNFYLIYKKLLQHVPISPFNFHPMHVMLKGGLCEQSDEGAENYEAELSRSLSNNQLDFVVLGLGSDGHTASLFPHESALNEKEKYVTLSESGQDSAVKKRMTMTFGLLNKAKSVAVLALGDQKKDIVKTISSVNVDIWNYPITGLDLENGELTWFIDNVALDKNKRLSTEFSLMCDDHTRLFTENFTLSHSTSLCSEPSSLKFLRSLNISIHVNEQIVRCFSTIIRDCKNFERIGMTVLNESAFECLEQIPNPLTCRLKLEITFRLKSSETLKLDGLLPRFNNGLMILSLELDNFCCAEAETKLVSRITHKTLVQLDLWNMRLTPATAAAVGQLLPEIGRKWSTVQVEEIEALFSGFNKTFSALEGFEFSFFSRRGCLASLTECLRFFPSLWFVDLRLLNLDEWDLRGLLDSLRFIPNLMTQKLRGNPLREEDGVKSIVK</sequence>
<keyword evidence="4" id="KW-0119">Carbohydrate metabolism</keyword>
<accession>A0A3M6UAS4</accession>
<dbReference type="GO" id="GO:0009051">
    <property type="term" value="P:pentose-phosphate shunt, oxidative branch"/>
    <property type="evidence" value="ECO:0007669"/>
    <property type="project" value="TreeGrafter"/>
</dbReference>
<dbReference type="SUPFAM" id="SSF52047">
    <property type="entry name" value="RNI-like"/>
    <property type="match status" value="1"/>
</dbReference>
<evidence type="ECO:0000259" key="8">
    <source>
        <dbReference type="Pfam" id="PF02781"/>
    </source>
</evidence>
<dbReference type="SUPFAM" id="SSF55347">
    <property type="entry name" value="Glyceraldehyde-3-phosphate dehydrogenase-like, C-terminal domain"/>
    <property type="match status" value="1"/>
</dbReference>
<comment type="pathway">
    <text evidence="1">Carbohydrate degradation; pentose phosphate pathway.</text>
</comment>
<dbReference type="PRINTS" id="PR00079">
    <property type="entry name" value="G6PDHDRGNASE"/>
</dbReference>
<dbReference type="SUPFAM" id="SSF100950">
    <property type="entry name" value="NagB/RpiA/CoA transferase-like"/>
    <property type="match status" value="1"/>
</dbReference>
<reference evidence="9 10" key="1">
    <citation type="journal article" date="2018" name="Sci. Rep.">
        <title>Comparative analysis of the Pocillopora damicornis genome highlights role of immune system in coral evolution.</title>
        <authorList>
            <person name="Cunning R."/>
            <person name="Bay R.A."/>
            <person name="Gillette P."/>
            <person name="Baker A.C."/>
            <person name="Traylor-Knowles N."/>
        </authorList>
    </citation>
    <scope>NUCLEOTIDE SEQUENCE [LARGE SCALE GENOMIC DNA]</scope>
    <source>
        <strain evidence="9">RSMAS</strain>
        <tissue evidence="9">Whole animal</tissue>
    </source>
</reference>
<dbReference type="InterPro" id="IPR006148">
    <property type="entry name" value="Glc/Gal-6P_isomerase"/>
</dbReference>
<dbReference type="InterPro" id="IPR022675">
    <property type="entry name" value="G6P_DH_C"/>
</dbReference>
<evidence type="ECO:0000256" key="4">
    <source>
        <dbReference type="ARBA" id="ARBA00023277"/>
    </source>
</evidence>
<comment type="caution">
    <text evidence="9">The sequence shown here is derived from an EMBL/GenBank/DDBJ whole genome shotgun (WGS) entry which is preliminary data.</text>
</comment>
<dbReference type="Pfam" id="PF02781">
    <property type="entry name" value="G6PD_C"/>
    <property type="match status" value="1"/>
</dbReference>
<dbReference type="InterPro" id="IPR022674">
    <property type="entry name" value="G6P_DH_NAD-bd"/>
</dbReference>
<dbReference type="Gene3D" id="3.30.360.10">
    <property type="entry name" value="Dihydrodipicolinate Reductase, domain 2"/>
    <property type="match status" value="1"/>
</dbReference>
<feature type="signal peptide" evidence="5">
    <location>
        <begin position="1"/>
        <end position="27"/>
    </location>
</feature>
<dbReference type="InterPro" id="IPR005900">
    <property type="entry name" value="6-phosphogluconolactonase_DevB"/>
</dbReference>
<organism evidence="9 10">
    <name type="scientific">Pocillopora damicornis</name>
    <name type="common">Cauliflower coral</name>
    <name type="synonym">Millepora damicornis</name>
    <dbReference type="NCBI Taxonomy" id="46731"/>
    <lineage>
        <taxon>Eukaryota</taxon>
        <taxon>Metazoa</taxon>
        <taxon>Cnidaria</taxon>
        <taxon>Anthozoa</taxon>
        <taxon>Hexacorallia</taxon>
        <taxon>Scleractinia</taxon>
        <taxon>Astrocoeniina</taxon>
        <taxon>Pocilloporidae</taxon>
        <taxon>Pocillopora</taxon>
    </lineage>
</organism>
<dbReference type="InterPro" id="IPR037171">
    <property type="entry name" value="NagB/RpiA_transferase-like"/>
</dbReference>
<evidence type="ECO:0000256" key="1">
    <source>
        <dbReference type="ARBA" id="ARBA00004959"/>
    </source>
</evidence>
<dbReference type="SUPFAM" id="SSF51735">
    <property type="entry name" value="NAD(P)-binding Rossmann-fold domains"/>
    <property type="match status" value="1"/>
</dbReference>
<dbReference type="Pfam" id="PF01182">
    <property type="entry name" value="Glucosamine_iso"/>
    <property type="match status" value="1"/>
</dbReference>
<dbReference type="InterPro" id="IPR036291">
    <property type="entry name" value="NAD(P)-bd_dom_sf"/>
</dbReference>
<evidence type="ECO:0000259" key="6">
    <source>
        <dbReference type="Pfam" id="PF00479"/>
    </source>
</evidence>
<feature type="domain" description="Glucose-6-phosphate dehydrogenase NAD-binding" evidence="6">
    <location>
        <begin position="44"/>
        <end position="228"/>
    </location>
</feature>
<keyword evidence="3" id="KW-0521">NADP</keyword>
<proteinExistence type="predicted"/>
<evidence type="ECO:0000256" key="2">
    <source>
        <dbReference type="ARBA" id="ARBA00022526"/>
    </source>
</evidence>
<dbReference type="UniPathway" id="UPA00115"/>
<dbReference type="GO" id="GO:0017057">
    <property type="term" value="F:6-phosphogluconolactonase activity"/>
    <property type="evidence" value="ECO:0007669"/>
    <property type="project" value="InterPro"/>
</dbReference>
<dbReference type="Gene3D" id="3.40.50.720">
    <property type="entry name" value="NAD(P)-binding Rossmann-like Domain"/>
    <property type="match status" value="1"/>
</dbReference>
<keyword evidence="2" id="KW-0313">Glucose metabolism</keyword>
<feature type="domain" description="Glucosamine/galactosamine-6-phosphate isomerase" evidence="7">
    <location>
        <begin position="537"/>
        <end position="717"/>
    </location>
</feature>
<gene>
    <name evidence="9" type="ORF">pdam_00003200</name>
</gene>
<keyword evidence="5" id="KW-0732">Signal</keyword>
<dbReference type="GO" id="GO:0005783">
    <property type="term" value="C:endoplasmic reticulum"/>
    <property type="evidence" value="ECO:0007669"/>
    <property type="project" value="TreeGrafter"/>
</dbReference>
<protein>
    <recommendedName>
        <fullName evidence="11">Glucose-6-phosphate 1-dehydrogenase</fullName>
    </recommendedName>
</protein>
<evidence type="ECO:0000259" key="7">
    <source>
        <dbReference type="Pfam" id="PF01182"/>
    </source>
</evidence>
<dbReference type="EMBL" id="RCHS01001895">
    <property type="protein sequence ID" value="RMX50782.1"/>
    <property type="molecule type" value="Genomic_DNA"/>
</dbReference>
<dbReference type="GO" id="GO:0006006">
    <property type="term" value="P:glucose metabolic process"/>
    <property type="evidence" value="ECO:0007669"/>
    <property type="project" value="UniProtKB-KW"/>
</dbReference>
<evidence type="ECO:0000313" key="9">
    <source>
        <dbReference type="EMBL" id="RMX50782.1"/>
    </source>
</evidence>